<comment type="similarity">
    <text evidence="16">Belongs to the transpeptidase family. FtsI subfamily.</text>
</comment>
<evidence type="ECO:0000256" key="9">
    <source>
        <dbReference type="ARBA" id="ARBA00022960"/>
    </source>
</evidence>
<dbReference type="GO" id="GO:0009252">
    <property type="term" value="P:peptidoglycan biosynthetic process"/>
    <property type="evidence" value="ECO:0007669"/>
    <property type="project" value="UniProtKB-UniRule"/>
</dbReference>
<dbReference type="InterPro" id="IPR036138">
    <property type="entry name" value="PBP_dimer_sf"/>
</dbReference>
<keyword evidence="10 16" id="KW-0573">Peptidoglycan synthesis</keyword>
<feature type="domain" description="Penicillin-binding protein dimerisation" evidence="19">
    <location>
        <begin position="91"/>
        <end position="245"/>
    </location>
</feature>
<dbReference type="AlphaFoldDB" id="A0AAW6Q6A1"/>
<evidence type="ECO:0000256" key="15">
    <source>
        <dbReference type="ARBA" id="ARBA00023316"/>
    </source>
</evidence>
<keyword evidence="15 16" id="KW-0961">Cell wall biogenesis/degradation</keyword>
<dbReference type="RefSeq" id="WP_317476401.1">
    <property type="nucleotide sequence ID" value="NZ_JARQTW010000002.1"/>
</dbReference>
<dbReference type="EMBL" id="JARQTW010000002">
    <property type="protein sequence ID" value="MDG2949060.1"/>
    <property type="molecule type" value="Genomic_DNA"/>
</dbReference>
<sequence length="621" mass="68680">MVKFNSTRQRANPKKTVKKPAVSSSVGSGAKLNKPKVTFEKSFLKARYHWVVGFVCFGLFALIARAAFVQTINVETFSNEADKRSLRTLTIESARGSILDRNGQMLSVSVPMHAITIDPKVILDEHSLDDRERWTALADSLGLRYKDIAAKIQAKPRSRFEYLARQVPPSVADYVKKLKIPGVMLVNDFRRFYPRAEETAHLIGFTDVDNKGIEGIEKSFNSLLLGKSGSRTYRKDKQGKIVEEVADIKKYEAHNVTLSIDEKLQSMVYREIKRAVAENNATSGTAVLVDVRTGEVLAMVNAPSYNPNKRTGVSEDLMRNKAVTDTFEPGSTVKPFVVLTALQRGAVHRGEIINTGPLVLNGHEIKDVAPRNQQTLDEILENSSNRGVSRLALRMPPSALMETYQNAGLGKSTDLGLGGEQAGYLNANRKRWADIERANVAYGYGINATPLQIARAYVTLGSFGIYRPLSITKVDPPVIGNRVFSEKITRDVVGMMEKVAIKNKRAMVDGYRVAIKTGTAKKLEKGRYVDKYMAYTAGLAPATDPRFALVILIDDPKAGQYYGGAVSAPVFSSIMGYALRAYNITPDAEPSEQNAKITRRVVRLSQQPKLDSQQSPMQQQN</sequence>
<dbReference type="InterPro" id="IPR050515">
    <property type="entry name" value="Beta-lactam/transpept"/>
</dbReference>
<dbReference type="Gene3D" id="3.40.710.10">
    <property type="entry name" value="DD-peptidase/beta-lactamase superfamily"/>
    <property type="match status" value="1"/>
</dbReference>
<evidence type="ECO:0000256" key="13">
    <source>
        <dbReference type="ARBA" id="ARBA00023210"/>
    </source>
</evidence>
<dbReference type="Proteomes" id="UP001214976">
    <property type="component" value="Unassembled WGS sequence"/>
</dbReference>
<evidence type="ECO:0000256" key="10">
    <source>
        <dbReference type="ARBA" id="ARBA00022984"/>
    </source>
</evidence>
<feature type="transmembrane region" description="Helical" evidence="16">
    <location>
        <begin position="48"/>
        <end position="68"/>
    </location>
</feature>
<evidence type="ECO:0000256" key="17">
    <source>
        <dbReference type="SAM" id="MobiDB-lite"/>
    </source>
</evidence>
<comment type="caution">
    <text evidence="20">The sequence shown here is derived from an EMBL/GenBank/DDBJ whole genome shotgun (WGS) entry which is preliminary data.</text>
</comment>
<dbReference type="PANTHER" id="PTHR30627">
    <property type="entry name" value="PEPTIDOGLYCAN D,D-TRANSPEPTIDASE"/>
    <property type="match status" value="1"/>
</dbReference>
<dbReference type="InterPro" id="IPR012338">
    <property type="entry name" value="Beta-lactam/transpept-like"/>
</dbReference>
<keyword evidence="13 16" id="KW-0717">Septation</keyword>
<name>A0AAW6Q6A1_9PAST</name>
<dbReference type="GO" id="GO:0000917">
    <property type="term" value="P:division septum assembly"/>
    <property type="evidence" value="ECO:0007669"/>
    <property type="project" value="UniProtKB-KW"/>
</dbReference>
<accession>A0AAW6Q6A1</accession>
<keyword evidence="6 16" id="KW-0645">Protease</keyword>
<evidence type="ECO:0000256" key="8">
    <source>
        <dbReference type="ARBA" id="ARBA00022801"/>
    </source>
</evidence>
<evidence type="ECO:0000256" key="2">
    <source>
        <dbReference type="ARBA" id="ARBA00022475"/>
    </source>
</evidence>
<dbReference type="GO" id="GO:0008955">
    <property type="term" value="F:peptidoglycan glycosyltransferase activity"/>
    <property type="evidence" value="ECO:0007669"/>
    <property type="project" value="InterPro"/>
</dbReference>
<evidence type="ECO:0000256" key="14">
    <source>
        <dbReference type="ARBA" id="ARBA00023306"/>
    </source>
</evidence>
<organism evidence="20 21">
    <name type="scientific">Exercitatus varius</name>
    <dbReference type="NCBI Taxonomy" id="67857"/>
    <lineage>
        <taxon>Bacteria</taxon>
        <taxon>Pseudomonadati</taxon>
        <taxon>Pseudomonadota</taxon>
        <taxon>Gammaproteobacteria</taxon>
        <taxon>Pasteurellales</taxon>
        <taxon>Pasteurellaceae</taxon>
        <taxon>Exercitatus</taxon>
    </lineage>
</organism>
<dbReference type="GO" id="GO:0005886">
    <property type="term" value="C:plasma membrane"/>
    <property type="evidence" value="ECO:0007669"/>
    <property type="project" value="UniProtKB-SubCell"/>
</dbReference>
<dbReference type="GO" id="GO:0006508">
    <property type="term" value="P:proteolysis"/>
    <property type="evidence" value="ECO:0007669"/>
    <property type="project" value="UniProtKB-KW"/>
</dbReference>
<dbReference type="EC" id="3.4.16.4" evidence="16"/>
<dbReference type="GO" id="GO:0071555">
    <property type="term" value="P:cell wall organization"/>
    <property type="evidence" value="ECO:0007669"/>
    <property type="project" value="UniProtKB-KW"/>
</dbReference>
<evidence type="ECO:0000259" key="18">
    <source>
        <dbReference type="Pfam" id="PF00905"/>
    </source>
</evidence>
<dbReference type="PANTHER" id="PTHR30627:SF1">
    <property type="entry name" value="PEPTIDOGLYCAN D,D-TRANSPEPTIDASE FTSI"/>
    <property type="match status" value="1"/>
</dbReference>
<keyword evidence="5 16" id="KW-0121">Carboxypeptidase</keyword>
<dbReference type="HAMAP" id="MF_02080">
    <property type="entry name" value="FtsI_transpept"/>
    <property type="match status" value="1"/>
</dbReference>
<dbReference type="SUPFAM" id="SSF56519">
    <property type="entry name" value="Penicillin binding protein dimerisation domain"/>
    <property type="match status" value="1"/>
</dbReference>
<keyword evidence="14 16" id="KW-0131">Cell cycle</keyword>
<dbReference type="Gene3D" id="1.10.150.770">
    <property type="match status" value="1"/>
</dbReference>
<dbReference type="Pfam" id="PF00905">
    <property type="entry name" value="Transpeptidase"/>
    <property type="match status" value="1"/>
</dbReference>
<dbReference type="Pfam" id="PF03717">
    <property type="entry name" value="PBP_dimer"/>
    <property type="match status" value="1"/>
</dbReference>
<comment type="catalytic activity">
    <reaction evidence="16">
        <text>Preferential cleavage: (Ac)2-L-Lys-D-Ala-|-D-Ala. Also transpeptidation of peptidyl-alanyl moieties that are N-acyl substituents of D-alanine.</text>
        <dbReference type="EC" id="3.4.16.4"/>
    </reaction>
</comment>
<protein>
    <recommendedName>
        <fullName evidence="16">Peptidoglycan D,D-transpeptidase FtsI</fullName>
        <ecNumber evidence="16">3.4.16.4</ecNumber>
    </recommendedName>
    <alternativeName>
        <fullName evidence="16">Penicillin-binding protein 3</fullName>
        <shortName evidence="16">PBP-3</shortName>
    </alternativeName>
</protein>
<evidence type="ECO:0000256" key="4">
    <source>
        <dbReference type="ARBA" id="ARBA00022618"/>
    </source>
</evidence>
<dbReference type="InterPro" id="IPR037532">
    <property type="entry name" value="FtsI_transpept"/>
</dbReference>
<evidence type="ECO:0000256" key="3">
    <source>
        <dbReference type="ARBA" id="ARBA00022519"/>
    </source>
</evidence>
<comment type="subcellular location">
    <subcellularLocation>
        <location evidence="16">Cell inner membrane</location>
        <topology evidence="16">Single-pass membrane protein</topology>
    </subcellularLocation>
    <subcellularLocation>
        <location evidence="1">Membrane</location>
    </subcellularLocation>
</comment>
<dbReference type="Gene3D" id="3.90.1310.10">
    <property type="entry name" value="Penicillin-binding protein 2a (Domain 2)"/>
    <property type="match status" value="1"/>
</dbReference>
<proteinExistence type="inferred from homology"/>
<evidence type="ECO:0000256" key="7">
    <source>
        <dbReference type="ARBA" id="ARBA00022692"/>
    </source>
</evidence>
<gene>
    <name evidence="16 20" type="primary">ftsI</name>
    <name evidence="20" type="ORF">P7M15_00750</name>
</gene>
<dbReference type="Gene3D" id="3.30.450.330">
    <property type="match status" value="1"/>
</dbReference>
<dbReference type="SUPFAM" id="SSF56601">
    <property type="entry name" value="beta-lactamase/transpeptidase-like"/>
    <property type="match status" value="1"/>
</dbReference>
<dbReference type="GO" id="GO:0008658">
    <property type="term" value="F:penicillin binding"/>
    <property type="evidence" value="ECO:0007669"/>
    <property type="project" value="InterPro"/>
</dbReference>
<keyword evidence="12 16" id="KW-0472">Membrane</keyword>
<reference evidence="20" key="1">
    <citation type="submission" date="2023-03" db="EMBL/GenBank/DDBJ databases">
        <title>Classification of Bisgaard taxon 6 and taxon 10 as Exercitatus varius gen. nov., spec. nov.</title>
        <authorList>
            <person name="Christensen H."/>
        </authorList>
    </citation>
    <scope>NUCLEOTIDE SEQUENCE</scope>
    <source>
        <strain evidence="20">86116</strain>
    </source>
</reference>
<dbReference type="InterPro" id="IPR001460">
    <property type="entry name" value="PCN-bd_Tpept"/>
</dbReference>
<evidence type="ECO:0000313" key="20">
    <source>
        <dbReference type="EMBL" id="MDG2949060.1"/>
    </source>
</evidence>
<dbReference type="GO" id="GO:0009002">
    <property type="term" value="F:serine-type D-Ala-D-Ala carboxypeptidase activity"/>
    <property type="evidence" value="ECO:0007669"/>
    <property type="project" value="UniProtKB-UniRule"/>
</dbReference>
<dbReference type="NCBIfam" id="NF011685">
    <property type="entry name" value="PRK15105.1"/>
    <property type="match status" value="1"/>
</dbReference>
<feature type="region of interest" description="Disordered" evidence="17">
    <location>
        <begin position="1"/>
        <end position="30"/>
    </location>
</feature>
<dbReference type="GO" id="GO:0043093">
    <property type="term" value="P:FtsZ-dependent cytokinesis"/>
    <property type="evidence" value="ECO:0007669"/>
    <property type="project" value="UniProtKB-UniRule"/>
</dbReference>
<dbReference type="GO" id="GO:0008360">
    <property type="term" value="P:regulation of cell shape"/>
    <property type="evidence" value="ECO:0007669"/>
    <property type="project" value="UniProtKB-KW"/>
</dbReference>
<evidence type="ECO:0000256" key="5">
    <source>
        <dbReference type="ARBA" id="ARBA00022645"/>
    </source>
</evidence>
<dbReference type="FunFam" id="3.40.710.10:FF:000003">
    <property type="entry name" value="Peptidoglycan D,D-transpeptidase FtsI"/>
    <property type="match status" value="1"/>
</dbReference>
<keyword evidence="3 16" id="KW-0997">Cell inner membrane</keyword>
<evidence type="ECO:0000256" key="12">
    <source>
        <dbReference type="ARBA" id="ARBA00023136"/>
    </source>
</evidence>
<feature type="domain" description="Penicillin-binding protein transpeptidase" evidence="18">
    <location>
        <begin position="284"/>
        <end position="575"/>
    </location>
</feature>
<evidence type="ECO:0000259" key="19">
    <source>
        <dbReference type="Pfam" id="PF03717"/>
    </source>
</evidence>
<comment type="pathway">
    <text evidence="16">Cell wall biogenesis; peptidoglycan biosynthesis.</text>
</comment>
<keyword evidence="8 16" id="KW-0378">Hydrolase</keyword>
<evidence type="ECO:0000256" key="1">
    <source>
        <dbReference type="ARBA" id="ARBA00004370"/>
    </source>
</evidence>
<keyword evidence="4 16" id="KW-0132">Cell division</keyword>
<evidence type="ECO:0000256" key="11">
    <source>
        <dbReference type="ARBA" id="ARBA00022989"/>
    </source>
</evidence>
<keyword evidence="2 16" id="KW-1003">Cell membrane</keyword>
<keyword evidence="11 16" id="KW-1133">Transmembrane helix</keyword>
<dbReference type="InterPro" id="IPR005311">
    <property type="entry name" value="PBP_dimer"/>
</dbReference>
<keyword evidence="9 16" id="KW-0133">Cell shape</keyword>
<comment type="function">
    <text evidence="16">Catalyzes cross-linking of the peptidoglycan cell wall at the division septum.</text>
</comment>
<evidence type="ECO:0000313" key="21">
    <source>
        <dbReference type="Proteomes" id="UP001214976"/>
    </source>
</evidence>
<feature type="compositionally biased region" description="Polar residues" evidence="17">
    <location>
        <begin position="1"/>
        <end position="10"/>
    </location>
</feature>
<feature type="active site" description="Acyl-ester intermediate" evidence="16">
    <location>
        <position position="331"/>
    </location>
</feature>
<evidence type="ECO:0000256" key="16">
    <source>
        <dbReference type="HAMAP-Rule" id="MF_02080"/>
    </source>
</evidence>
<keyword evidence="7 16" id="KW-0812">Transmembrane</keyword>
<evidence type="ECO:0000256" key="6">
    <source>
        <dbReference type="ARBA" id="ARBA00022670"/>
    </source>
</evidence>